<keyword evidence="2" id="KW-0238">DNA-binding</keyword>
<sequence>MAASTPESTPENSDYYVKSAEKTLSVLLAFTGDRPALTVTQVAEATDLTRAAARRFLLTLTDLGYLTTDGALFRQTPRVLDIGASYLAGLSLPQAAHSHLTALAQELDETATLTVLDGQDVLYISRVAAPRLHSVTLNVGNRLPAWVTSMGRVLIAALPDAAREEFLKQLVPQGFTSYTISNIDDLRAELQTVRKQGWCLVEQELDEGMRGVAVPITRDGDVIAALNVSIQPGRAKREVLTDRVIPLLHTTAQRIAEDFGGRQRTAARAGS</sequence>
<proteinExistence type="predicted"/>
<dbReference type="PANTHER" id="PTHR30136:SF34">
    <property type="entry name" value="TRANSCRIPTIONAL REGULATOR"/>
    <property type="match status" value="1"/>
</dbReference>
<evidence type="ECO:0000256" key="3">
    <source>
        <dbReference type="ARBA" id="ARBA00023163"/>
    </source>
</evidence>
<keyword evidence="1" id="KW-0805">Transcription regulation</keyword>
<keyword evidence="3" id="KW-0804">Transcription</keyword>
<dbReference type="InterPro" id="IPR012794">
    <property type="entry name" value="PcaR_PcaU"/>
</dbReference>
<dbReference type="GO" id="GO:0045893">
    <property type="term" value="P:positive regulation of DNA-templated transcription"/>
    <property type="evidence" value="ECO:0007669"/>
    <property type="project" value="InterPro"/>
</dbReference>
<dbReference type="PROSITE" id="PS51077">
    <property type="entry name" value="HTH_ICLR"/>
    <property type="match status" value="1"/>
</dbReference>
<dbReference type="NCBIfam" id="TIGR02431">
    <property type="entry name" value="pcaR_pcaU"/>
    <property type="match status" value="1"/>
</dbReference>
<evidence type="ECO:0000256" key="2">
    <source>
        <dbReference type="ARBA" id="ARBA00023125"/>
    </source>
</evidence>
<feature type="domain" description="IclR-ED" evidence="5">
    <location>
        <begin position="78"/>
        <end position="261"/>
    </location>
</feature>
<dbReference type="RefSeq" id="WP_071894432.1">
    <property type="nucleotide sequence ID" value="NZ_CP018135.1"/>
</dbReference>
<dbReference type="SMART" id="SM00346">
    <property type="entry name" value="HTH_ICLR"/>
    <property type="match status" value="1"/>
</dbReference>
<dbReference type="Pfam" id="PF09339">
    <property type="entry name" value="HTH_IclR"/>
    <property type="match status" value="1"/>
</dbReference>
<dbReference type="Pfam" id="PF01614">
    <property type="entry name" value="IclR_C"/>
    <property type="match status" value="1"/>
</dbReference>
<evidence type="ECO:0000259" key="5">
    <source>
        <dbReference type="PROSITE" id="PS51078"/>
    </source>
</evidence>
<feature type="domain" description="HTH iclR-type" evidence="4">
    <location>
        <begin position="17"/>
        <end position="90"/>
    </location>
</feature>
<evidence type="ECO:0000313" key="6">
    <source>
        <dbReference type="EMBL" id="APF40956.1"/>
    </source>
</evidence>
<dbReference type="GO" id="GO:0003700">
    <property type="term" value="F:DNA-binding transcription factor activity"/>
    <property type="evidence" value="ECO:0007669"/>
    <property type="project" value="TreeGrafter"/>
</dbReference>
<dbReference type="InterPro" id="IPR005471">
    <property type="entry name" value="Tscrpt_reg_IclR_N"/>
</dbReference>
<dbReference type="InterPro" id="IPR029016">
    <property type="entry name" value="GAF-like_dom_sf"/>
</dbReference>
<dbReference type="SUPFAM" id="SSF46785">
    <property type="entry name" value="Winged helix' DNA-binding domain"/>
    <property type="match status" value="1"/>
</dbReference>
<protein>
    <submittedName>
        <fullName evidence="6">IclR family transcriptional regulator</fullName>
    </submittedName>
</protein>
<evidence type="ECO:0000313" key="7">
    <source>
        <dbReference type="Proteomes" id="UP000183530"/>
    </source>
</evidence>
<dbReference type="PANTHER" id="PTHR30136">
    <property type="entry name" value="HELIX-TURN-HELIX TRANSCRIPTIONAL REGULATOR, ICLR FAMILY"/>
    <property type="match status" value="1"/>
</dbReference>
<dbReference type="GO" id="GO:0003677">
    <property type="term" value="F:DNA binding"/>
    <property type="evidence" value="ECO:0007669"/>
    <property type="project" value="UniProtKB-KW"/>
</dbReference>
<organism evidence="6 7">
    <name type="scientific">Neomicrococcus aestuarii</name>
    <dbReference type="NCBI Taxonomy" id="556325"/>
    <lineage>
        <taxon>Bacteria</taxon>
        <taxon>Bacillati</taxon>
        <taxon>Actinomycetota</taxon>
        <taxon>Actinomycetes</taxon>
        <taxon>Micrococcales</taxon>
        <taxon>Micrococcaceae</taxon>
        <taxon>Neomicrococcus</taxon>
    </lineage>
</organism>
<evidence type="ECO:0000259" key="4">
    <source>
        <dbReference type="PROSITE" id="PS51077"/>
    </source>
</evidence>
<dbReference type="OrthoDB" id="9807558at2"/>
<dbReference type="STRING" id="556325.BHE16_08010"/>
<dbReference type="GO" id="GO:0046278">
    <property type="term" value="P:3,4-dihydroxybenzoate metabolic process"/>
    <property type="evidence" value="ECO:0007669"/>
    <property type="project" value="InterPro"/>
</dbReference>
<accession>A0A1L2ZP54</accession>
<dbReference type="SUPFAM" id="SSF55781">
    <property type="entry name" value="GAF domain-like"/>
    <property type="match status" value="1"/>
</dbReference>
<dbReference type="EMBL" id="CP018135">
    <property type="protein sequence ID" value="APF40956.1"/>
    <property type="molecule type" value="Genomic_DNA"/>
</dbReference>
<evidence type="ECO:0000256" key="1">
    <source>
        <dbReference type="ARBA" id="ARBA00023015"/>
    </source>
</evidence>
<dbReference type="Gene3D" id="1.10.10.10">
    <property type="entry name" value="Winged helix-like DNA-binding domain superfamily/Winged helix DNA-binding domain"/>
    <property type="match status" value="1"/>
</dbReference>
<dbReference type="KEGG" id="nae:BHE16_08010"/>
<dbReference type="InterPro" id="IPR036388">
    <property type="entry name" value="WH-like_DNA-bd_sf"/>
</dbReference>
<dbReference type="InterPro" id="IPR050707">
    <property type="entry name" value="HTH_MetabolicPath_Reg"/>
</dbReference>
<reference evidence="6 7" key="1">
    <citation type="submission" date="2016-11" db="EMBL/GenBank/DDBJ databases">
        <title>Genome sequencing of Zhihengliuella aestuarii B18 antagonistic to Plasmodiophora brassicae.</title>
        <authorList>
            <person name="Luo Y."/>
        </authorList>
    </citation>
    <scope>NUCLEOTIDE SEQUENCE [LARGE SCALE GENOMIC DNA]</scope>
    <source>
        <strain evidence="6 7">B18</strain>
    </source>
</reference>
<dbReference type="GO" id="GO:0045892">
    <property type="term" value="P:negative regulation of DNA-templated transcription"/>
    <property type="evidence" value="ECO:0007669"/>
    <property type="project" value="TreeGrafter"/>
</dbReference>
<dbReference type="AlphaFoldDB" id="A0A1L2ZP54"/>
<keyword evidence="7" id="KW-1185">Reference proteome</keyword>
<gene>
    <name evidence="6" type="ORF">BHE16_08010</name>
</gene>
<name>A0A1L2ZP54_9MICC</name>
<dbReference type="PROSITE" id="PS51078">
    <property type="entry name" value="ICLR_ED"/>
    <property type="match status" value="1"/>
</dbReference>
<dbReference type="InterPro" id="IPR036390">
    <property type="entry name" value="WH_DNA-bd_sf"/>
</dbReference>
<dbReference type="Gene3D" id="3.30.450.40">
    <property type="match status" value="1"/>
</dbReference>
<dbReference type="InterPro" id="IPR014757">
    <property type="entry name" value="Tscrpt_reg_IclR_C"/>
</dbReference>
<dbReference type="Proteomes" id="UP000183530">
    <property type="component" value="Chromosome"/>
</dbReference>